<reference evidence="2" key="1">
    <citation type="submission" date="2014-11" db="EMBL/GenBank/DDBJ databases">
        <authorList>
            <person name="Amaro Gonzalez C."/>
        </authorList>
    </citation>
    <scope>NUCLEOTIDE SEQUENCE</scope>
</reference>
<protein>
    <submittedName>
        <fullName evidence="2">Uncharacterized protein</fullName>
    </submittedName>
</protein>
<keyword evidence="1" id="KW-0472">Membrane</keyword>
<name>A0A0E9RKM5_ANGAN</name>
<reference evidence="2" key="2">
    <citation type="journal article" date="2015" name="Fish Shellfish Immunol.">
        <title>Early steps in the European eel (Anguilla anguilla)-Vibrio vulnificus interaction in the gills: Role of the RtxA13 toxin.</title>
        <authorList>
            <person name="Callol A."/>
            <person name="Pajuelo D."/>
            <person name="Ebbesson L."/>
            <person name="Teles M."/>
            <person name="MacKenzie S."/>
            <person name="Amaro C."/>
        </authorList>
    </citation>
    <scope>NUCLEOTIDE SEQUENCE</scope>
</reference>
<dbReference type="EMBL" id="GBXM01079235">
    <property type="protein sequence ID" value="JAH29342.1"/>
    <property type="molecule type" value="Transcribed_RNA"/>
</dbReference>
<evidence type="ECO:0000256" key="1">
    <source>
        <dbReference type="SAM" id="Phobius"/>
    </source>
</evidence>
<keyword evidence="1" id="KW-0812">Transmembrane</keyword>
<organism evidence="2">
    <name type="scientific">Anguilla anguilla</name>
    <name type="common">European freshwater eel</name>
    <name type="synonym">Muraena anguilla</name>
    <dbReference type="NCBI Taxonomy" id="7936"/>
    <lineage>
        <taxon>Eukaryota</taxon>
        <taxon>Metazoa</taxon>
        <taxon>Chordata</taxon>
        <taxon>Craniata</taxon>
        <taxon>Vertebrata</taxon>
        <taxon>Euteleostomi</taxon>
        <taxon>Actinopterygii</taxon>
        <taxon>Neopterygii</taxon>
        <taxon>Teleostei</taxon>
        <taxon>Anguilliformes</taxon>
        <taxon>Anguillidae</taxon>
        <taxon>Anguilla</taxon>
    </lineage>
</organism>
<evidence type="ECO:0000313" key="2">
    <source>
        <dbReference type="EMBL" id="JAH29342.1"/>
    </source>
</evidence>
<feature type="transmembrane region" description="Helical" evidence="1">
    <location>
        <begin position="12"/>
        <end position="37"/>
    </location>
</feature>
<proteinExistence type="predicted"/>
<dbReference type="EMBL" id="GBXM01066653">
    <property type="protein sequence ID" value="JAH41924.1"/>
    <property type="molecule type" value="Transcribed_RNA"/>
</dbReference>
<dbReference type="AlphaFoldDB" id="A0A0E9RKM5"/>
<sequence length="40" mass="4295">MASMIFSPFVGYGFFLCSLSQALRVAVASLVAFFLYVGSP</sequence>
<keyword evidence="1" id="KW-1133">Transmembrane helix</keyword>
<accession>A0A0E9RKM5</accession>